<dbReference type="SUPFAM" id="SSF48452">
    <property type="entry name" value="TPR-like"/>
    <property type="match status" value="1"/>
</dbReference>
<dbReference type="InterPro" id="IPR011990">
    <property type="entry name" value="TPR-like_helical_dom_sf"/>
</dbReference>
<dbReference type="EMBL" id="AP021906">
    <property type="protein sequence ID" value="BBP93410.1"/>
    <property type="molecule type" value="Genomic_DNA"/>
</dbReference>
<organism evidence="1 2">
    <name type="scientific">Bacillus safensis</name>
    <dbReference type="NCBI Taxonomy" id="561879"/>
    <lineage>
        <taxon>Bacteria</taxon>
        <taxon>Bacillati</taxon>
        <taxon>Bacillota</taxon>
        <taxon>Bacilli</taxon>
        <taxon>Bacillales</taxon>
        <taxon>Bacillaceae</taxon>
        <taxon>Bacillus</taxon>
    </lineage>
</organism>
<evidence type="ECO:0000313" key="2">
    <source>
        <dbReference type="Proteomes" id="UP000464658"/>
    </source>
</evidence>
<evidence type="ECO:0000313" key="1">
    <source>
        <dbReference type="EMBL" id="BBP93410.1"/>
    </source>
</evidence>
<dbReference type="AlphaFoldDB" id="A0A5S9MJ13"/>
<dbReference type="Proteomes" id="UP000464658">
    <property type="component" value="Chromosome"/>
</dbReference>
<accession>A0A5S9MJ13</accession>
<sequence>MHQPLDCLKLPRKKLQHIPDEIEVAEFHTKIANLYMLLRQSLISLHYIQNAIDIFKSHEGYERRLAAAFVIAAANYMDIGHFIRAEDYYKKALHIADSLNDHFLTSQLYIISAFCTPKLANQKNVSMP</sequence>
<reference evidence="1 2" key="1">
    <citation type="submission" date="2019-12" db="EMBL/GenBank/DDBJ databases">
        <title>Full genome sequence of a Bacillus safensis strain isolated from commercially available natto in Indonesia.</title>
        <authorList>
            <person name="Yoshida M."/>
            <person name="Uomi M."/>
            <person name="Waturangi D."/>
            <person name="Ekaputri J.J."/>
            <person name="Setiamarga D.H.E."/>
        </authorList>
    </citation>
    <scope>NUCLEOTIDE SEQUENCE [LARGE SCALE GENOMIC DNA]</scope>
    <source>
        <strain evidence="1 2">IDN1</strain>
    </source>
</reference>
<dbReference type="Gene3D" id="1.25.40.10">
    <property type="entry name" value="Tetratricopeptide repeat domain"/>
    <property type="match status" value="1"/>
</dbReference>
<proteinExistence type="predicted"/>
<name>A0A5S9MJ13_BACIA</name>
<protein>
    <recommendedName>
        <fullName evidence="3">MalT-like TPR region domain-containing protein</fullName>
    </recommendedName>
</protein>
<gene>
    <name evidence="1" type="ORF">BsIDN1_70280</name>
</gene>
<evidence type="ECO:0008006" key="3">
    <source>
        <dbReference type="Google" id="ProtNLM"/>
    </source>
</evidence>